<dbReference type="GO" id="GO:0016791">
    <property type="term" value="F:phosphatase activity"/>
    <property type="evidence" value="ECO:0007669"/>
    <property type="project" value="TreeGrafter"/>
</dbReference>
<gene>
    <name evidence="4" type="ORF">HNR38_001761</name>
</gene>
<dbReference type="SMART" id="SM00448">
    <property type="entry name" value="REC"/>
    <property type="match status" value="1"/>
</dbReference>
<sequence>MMLRVLLERLGHRVTEASDGLAAVDLFSEREPDIVFLDALMPRLDGIEAARQMKGIAGERMVPVIFLTSLSDPVELARCLEAGGDDFLLKPFNRVILEAKIKALERLRALHRALTVQMDQVRLQNERMLAEQKTARRVFDNVANAGCLDAPNIRYHASPLSVFNGDVLFAANRPGGGTLVFLGDFTGHGLPAAIGAMPVAEIFYGMAGQGFGAADILREMNSKLRRILPAGMFCCGAMIEADFRHGVVRTWNGGLPDGWLVRTSGDRVAIPSRHLPLGILDSERFAVSMAVFETRPGDQLLLMTDGFSELSDGQGQRFGEEGVREILARLNPAEDPFDALMERIQQFTGQPEPADDLTVCCLEILEANPSTLLADGQSNGHDSGPTDWHFEYELRGASLASFNPLPLLLHICMEVPGLRRRSGEVYTLLSELYNNALEHGILSLSSEWKSSSRGFGLYYRERQRRLQETDGHFIRFSLNHEPGATGGRLRIVCEDSGQGFDFSAYSEKVTGVAGSLDTPYAGRGLELLRRMTSQMTVHGSGNRVEITYDWEPQAAPRMPDE</sequence>
<feature type="domain" description="Response regulatory" evidence="3">
    <location>
        <begin position="1"/>
        <end position="105"/>
    </location>
</feature>
<keyword evidence="2" id="KW-0597">Phosphoprotein</keyword>
<dbReference type="InterPro" id="IPR001789">
    <property type="entry name" value="Sig_transdc_resp-reg_receiver"/>
</dbReference>
<dbReference type="Gene3D" id="3.60.40.10">
    <property type="entry name" value="PPM-type phosphatase domain"/>
    <property type="match status" value="1"/>
</dbReference>
<reference evidence="4 5" key="1">
    <citation type="submission" date="2020-08" db="EMBL/GenBank/DDBJ databases">
        <title>Genomic Encyclopedia of Type Strains, Phase IV (KMG-IV): sequencing the most valuable type-strain genomes for metagenomic binning, comparative biology and taxonomic classification.</title>
        <authorList>
            <person name="Goeker M."/>
        </authorList>
    </citation>
    <scope>NUCLEOTIDE SEQUENCE [LARGE SCALE GENOMIC DNA]</scope>
    <source>
        <strain evidence="4 5">DSM 22359</strain>
    </source>
</reference>
<comment type="caution">
    <text evidence="4">The sequence shown here is derived from an EMBL/GenBank/DDBJ whole genome shotgun (WGS) entry which is preliminary data.</text>
</comment>
<feature type="modified residue" description="4-aspartylphosphate" evidence="2">
    <location>
        <position position="38"/>
    </location>
</feature>
<dbReference type="InterPro" id="IPR011006">
    <property type="entry name" value="CheY-like_superfamily"/>
</dbReference>
<dbReference type="Pfam" id="PF00072">
    <property type="entry name" value="Response_reg"/>
    <property type="match status" value="1"/>
</dbReference>
<dbReference type="SUPFAM" id="SSF81606">
    <property type="entry name" value="PP2C-like"/>
    <property type="match status" value="1"/>
</dbReference>
<dbReference type="Pfam" id="PF07228">
    <property type="entry name" value="SpoIIE"/>
    <property type="match status" value="1"/>
</dbReference>
<dbReference type="AlphaFoldDB" id="A0A840U8H9"/>
<dbReference type="InterPro" id="IPR052016">
    <property type="entry name" value="Bact_Sigma-Reg"/>
</dbReference>
<evidence type="ECO:0000256" key="2">
    <source>
        <dbReference type="PROSITE-ProRule" id="PRU00169"/>
    </source>
</evidence>
<evidence type="ECO:0000259" key="3">
    <source>
        <dbReference type="PROSITE" id="PS50110"/>
    </source>
</evidence>
<dbReference type="PANTHER" id="PTHR43156">
    <property type="entry name" value="STAGE II SPORULATION PROTEIN E-RELATED"/>
    <property type="match status" value="1"/>
</dbReference>
<keyword evidence="5" id="KW-1185">Reference proteome</keyword>
<name>A0A840U8H9_9GAMM</name>
<evidence type="ECO:0000313" key="4">
    <source>
        <dbReference type="EMBL" id="MBB5321272.1"/>
    </source>
</evidence>
<dbReference type="Gene3D" id="3.40.50.2300">
    <property type="match status" value="1"/>
</dbReference>
<dbReference type="InterPro" id="IPR036890">
    <property type="entry name" value="HATPase_C_sf"/>
</dbReference>
<proteinExistence type="predicted"/>
<keyword evidence="1" id="KW-0378">Hydrolase</keyword>
<dbReference type="SMART" id="SM00331">
    <property type="entry name" value="PP2C_SIG"/>
    <property type="match status" value="1"/>
</dbReference>
<evidence type="ECO:0000313" key="5">
    <source>
        <dbReference type="Proteomes" id="UP000591735"/>
    </source>
</evidence>
<organism evidence="4 5">
    <name type="scientific">Marinobacter oulmenensis</name>
    <dbReference type="NCBI Taxonomy" id="643747"/>
    <lineage>
        <taxon>Bacteria</taxon>
        <taxon>Pseudomonadati</taxon>
        <taxon>Pseudomonadota</taxon>
        <taxon>Gammaproteobacteria</taxon>
        <taxon>Pseudomonadales</taxon>
        <taxon>Marinobacteraceae</taxon>
        <taxon>Marinobacter</taxon>
    </lineage>
</organism>
<accession>A0A840U8H9</accession>
<dbReference type="SUPFAM" id="SSF52172">
    <property type="entry name" value="CheY-like"/>
    <property type="match status" value="1"/>
</dbReference>
<dbReference type="PANTHER" id="PTHR43156:SF2">
    <property type="entry name" value="STAGE II SPORULATION PROTEIN E"/>
    <property type="match status" value="1"/>
</dbReference>
<dbReference type="Proteomes" id="UP000591735">
    <property type="component" value="Unassembled WGS sequence"/>
</dbReference>
<dbReference type="GO" id="GO:0000160">
    <property type="term" value="P:phosphorelay signal transduction system"/>
    <property type="evidence" value="ECO:0007669"/>
    <property type="project" value="InterPro"/>
</dbReference>
<dbReference type="InterPro" id="IPR036457">
    <property type="entry name" value="PPM-type-like_dom_sf"/>
</dbReference>
<protein>
    <submittedName>
        <fullName evidence="4">CheY-like chemotaxis protein</fullName>
    </submittedName>
</protein>
<evidence type="ECO:0000256" key="1">
    <source>
        <dbReference type="ARBA" id="ARBA00022801"/>
    </source>
</evidence>
<dbReference type="Gene3D" id="3.30.565.10">
    <property type="entry name" value="Histidine kinase-like ATPase, C-terminal domain"/>
    <property type="match status" value="1"/>
</dbReference>
<dbReference type="EMBL" id="JACHFE010000004">
    <property type="protein sequence ID" value="MBB5321272.1"/>
    <property type="molecule type" value="Genomic_DNA"/>
</dbReference>
<dbReference type="InterPro" id="IPR001932">
    <property type="entry name" value="PPM-type_phosphatase-like_dom"/>
</dbReference>
<dbReference type="PROSITE" id="PS50110">
    <property type="entry name" value="RESPONSE_REGULATORY"/>
    <property type="match status" value="1"/>
</dbReference>